<proteinExistence type="predicted"/>
<dbReference type="GeneID" id="16607086"/>
<protein>
    <recommendedName>
        <fullName evidence="4">Ankyrin repeat domain containing protein</fullName>
    </recommendedName>
</protein>
<feature type="region of interest" description="Disordered" evidence="1">
    <location>
        <begin position="1"/>
        <end position="20"/>
    </location>
</feature>
<accession>S4VX93</accession>
<dbReference type="KEGG" id="vg:16607086"/>
<dbReference type="Gene3D" id="1.25.40.20">
    <property type="entry name" value="Ankyrin repeat-containing domain"/>
    <property type="match status" value="1"/>
</dbReference>
<reference evidence="2 3" key="1">
    <citation type="journal article" date="2013" name="Science">
        <title>Pandoraviruses: amoeba viruses with genomes up to 2.5 Mb reaching that of parasitic eukaryotes.</title>
        <authorList>
            <person name="Philippe N."/>
            <person name="Legendre M."/>
            <person name="Doutre G."/>
            <person name="Coute Y."/>
            <person name="Poirot O."/>
            <person name="Lescot M."/>
            <person name="Arslan D."/>
            <person name="Seltzer V."/>
            <person name="Bertaux L."/>
            <person name="Bruley C."/>
            <person name="Garin J."/>
            <person name="Claverie J.M."/>
            <person name="Abergel C."/>
        </authorList>
    </citation>
    <scope>NUCLEOTIDE SEQUENCE [LARGE SCALE GENOMIC DNA]</scope>
</reference>
<organism evidence="2 3">
    <name type="scientific">Pandoravirus salinus</name>
    <dbReference type="NCBI Taxonomy" id="1349410"/>
    <lineage>
        <taxon>Viruses</taxon>
        <taxon>Pandoravirus</taxon>
    </lineage>
</organism>
<evidence type="ECO:0000313" key="2">
    <source>
        <dbReference type="EMBL" id="AGO85299.2"/>
    </source>
</evidence>
<dbReference type="RefSeq" id="YP_008438373.2">
    <property type="nucleotide sequence ID" value="NC_022098.1"/>
</dbReference>
<sequence length="529" mass="56517">MTSTTTPATTTTKMTTAPMELDSASCARPASLTDMPTEILVGIAEQLATTSVRDAVAWSTVVGIDLPLQVLGNAVLAAAARMMERGLTDATGRRYRTSIDVVYEIVGMGAPLCVIQYIAAEDRSTNLVVAAAIGGRVDVLQWAWLHACPAYKVWYSKDRHAARVGFGAAIRGAIDRDRRETLVWLLERRLYHRVDIDSWSPADSVMTFALKRGYADVADAVHRVQRMELGTRGFFKNCICGHDILSDALRRGRVDALAMLERVGCYLAKSIDQKTLGKVVRKGHVDAVRWIAARLSAPEVSHHDMDTAAARGHTAVVAFVHDSGLGTCTPHTIERAIMGGHVALVEWAAGSGDAPPAIPIAPWYGPHLAYAAAKSGHCAVLAWMATRPHIAPTFGPGVARRAVASGHWQCATMLHDCGVVPVHTWDALATAVRRDSPLEGIKALAERGAVCTIDVMAAALHQETPNVLAYLCSHFGTGALQSAVDAVSGLDFGCASAAWVAANVRDVCVAQLAHQRRAGLLCRCSACSP</sequence>
<evidence type="ECO:0008006" key="4">
    <source>
        <dbReference type="Google" id="ProtNLM"/>
    </source>
</evidence>
<name>S4VX93_9VIRU</name>
<dbReference type="PANTHER" id="PTHR46586">
    <property type="entry name" value="ANKYRIN REPEAT-CONTAINING PROTEIN"/>
    <property type="match status" value="1"/>
</dbReference>
<dbReference type="EMBL" id="KC977571">
    <property type="protein sequence ID" value="AGO85299.2"/>
    <property type="molecule type" value="Genomic_DNA"/>
</dbReference>
<dbReference type="InterPro" id="IPR052050">
    <property type="entry name" value="SecEffector_AnkRepeat"/>
</dbReference>
<feature type="compositionally biased region" description="Low complexity" evidence="1">
    <location>
        <begin position="1"/>
        <end position="19"/>
    </location>
</feature>
<evidence type="ECO:0000256" key="1">
    <source>
        <dbReference type="SAM" id="MobiDB-lite"/>
    </source>
</evidence>
<dbReference type="PANTHER" id="PTHR46586:SF3">
    <property type="entry name" value="ANKYRIN REPEAT-CONTAINING PROTEIN"/>
    <property type="match status" value="1"/>
</dbReference>
<keyword evidence="3" id="KW-1185">Reference proteome</keyword>
<dbReference type="Proteomes" id="UP000204584">
    <property type="component" value="Segment"/>
</dbReference>
<dbReference type="InterPro" id="IPR036770">
    <property type="entry name" value="Ankyrin_rpt-contain_sf"/>
</dbReference>
<gene>
    <name evidence="2" type="ORF">psal_cds_1083</name>
</gene>
<evidence type="ECO:0000313" key="3">
    <source>
        <dbReference type="Proteomes" id="UP000204584"/>
    </source>
</evidence>